<keyword evidence="2" id="KW-0472">Membrane</keyword>
<evidence type="ECO:0000313" key="4">
    <source>
        <dbReference type="Proteomes" id="UP000194127"/>
    </source>
</evidence>
<keyword evidence="2" id="KW-1133">Transmembrane helix</keyword>
<feature type="compositionally biased region" description="Low complexity" evidence="1">
    <location>
        <begin position="169"/>
        <end position="189"/>
    </location>
</feature>
<proteinExistence type="predicted"/>
<feature type="transmembrane region" description="Helical" evidence="2">
    <location>
        <begin position="62"/>
        <end position="83"/>
    </location>
</feature>
<evidence type="ECO:0000256" key="2">
    <source>
        <dbReference type="SAM" id="Phobius"/>
    </source>
</evidence>
<sequence>MHLPIESVSSFTHTPPCPLVCKTPLLGAKLHPQRCCVYDTVLLDSLCSEFDLVLHHPCPESFIFVTIIGYFMLRFPLLVILFITAAQVQAHITYTGTATPITAVCDKNIRLDDFLYGLFWNDGSWRGLASNAQLYSTYTRETAEEDHAAHANNTFQHCPNSAMTAASHSTNPSSSQTAHSSSTGAAGSGHHVDTGAVIGGVVGGAACVMRRARGGKAAVYDEQPLDATEATSLGAHPFTLQQTDLASNLRTPPAYEKHAPQRLEGSASEPPTSSGAGEQVGSTHASTVPYTATAYHHDIINSHIHRFVIPGWKVVEVQGLGCLCYFDQGQDT</sequence>
<organism evidence="3 4">
    <name type="scientific">Postia placenta MAD-698-R-SB12</name>
    <dbReference type="NCBI Taxonomy" id="670580"/>
    <lineage>
        <taxon>Eukaryota</taxon>
        <taxon>Fungi</taxon>
        <taxon>Dikarya</taxon>
        <taxon>Basidiomycota</taxon>
        <taxon>Agaricomycotina</taxon>
        <taxon>Agaricomycetes</taxon>
        <taxon>Polyporales</taxon>
        <taxon>Adustoporiaceae</taxon>
        <taxon>Rhodonia</taxon>
    </lineage>
</organism>
<evidence type="ECO:0000256" key="1">
    <source>
        <dbReference type="SAM" id="MobiDB-lite"/>
    </source>
</evidence>
<name>A0A1X6N416_9APHY</name>
<feature type="region of interest" description="Disordered" evidence="1">
    <location>
        <begin position="160"/>
        <end position="189"/>
    </location>
</feature>
<dbReference type="OrthoDB" id="2757214at2759"/>
<dbReference type="Proteomes" id="UP000194127">
    <property type="component" value="Unassembled WGS sequence"/>
</dbReference>
<keyword evidence="2" id="KW-0812">Transmembrane</keyword>
<gene>
    <name evidence="3" type="ORF">POSPLADRAFT_1045601</name>
</gene>
<evidence type="ECO:0000313" key="3">
    <source>
        <dbReference type="EMBL" id="OSX63182.1"/>
    </source>
</evidence>
<feature type="compositionally biased region" description="Polar residues" evidence="1">
    <location>
        <begin position="269"/>
        <end position="284"/>
    </location>
</feature>
<accession>A0A1X6N416</accession>
<keyword evidence="4" id="KW-1185">Reference proteome</keyword>
<reference evidence="3 4" key="1">
    <citation type="submission" date="2017-04" db="EMBL/GenBank/DDBJ databases">
        <title>Genome Sequence of the Model Brown-Rot Fungus Postia placenta SB12.</title>
        <authorList>
            <consortium name="DOE Joint Genome Institute"/>
            <person name="Gaskell J."/>
            <person name="Kersten P."/>
            <person name="Larrondo L.F."/>
            <person name="Canessa P."/>
            <person name="Martinez D."/>
            <person name="Hibbett D."/>
            <person name="Schmoll M."/>
            <person name="Kubicek C.P."/>
            <person name="Martinez A.T."/>
            <person name="Yadav J."/>
            <person name="Master E."/>
            <person name="Magnuson J.K."/>
            <person name="James T."/>
            <person name="Yaver D."/>
            <person name="Berka R."/>
            <person name="Labutti K."/>
            <person name="Lipzen A."/>
            <person name="Aerts A."/>
            <person name="Barry K."/>
            <person name="Henrissat B."/>
            <person name="Blanchette R."/>
            <person name="Grigoriev I."/>
            <person name="Cullen D."/>
        </authorList>
    </citation>
    <scope>NUCLEOTIDE SEQUENCE [LARGE SCALE GENOMIC DNA]</scope>
    <source>
        <strain evidence="3 4">MAD-698-R-SB12</strain>
    </source>
</reference>
<dbReference type="AlphaFoldDB" id="A0A1X6N416"/>
<dbReference type="GeneID" id="36323753"/>
<dbReference type="EMBL" id="KZ110595">
    <property type="protein sequence ID" value="OSX63182.1"/>
    <property type="molecule type" value="Genomic_DNA"/>
</dbReference>
<dbReference type="RefSeq" id="XP_024339976.1">
    <property type="nucleotide sequence ID" value="XM_024478803.1"/>
</dbReference>
<feature type="region of interest" description="Disordered" evidence="1">
    <location>
        <begin position="254"/>
        <end position="284"/>
    </location>
</feature>
<protein>
    <submittedName>
        <fullName evidence="3">Uncharacterized protein</fullName>
    </submittedName>
</protein>